<reference evidence="10" key="1">
    <citation type="submission" date="2015-05" db="EMBL/GenBank/DDBJ databases">
        <authorList>
            <person name="Manzano-Marin A."/>
        </authorList>
    </citation>
    <scope>NUCLEOTIDE SEQUENCE [LARGE SCALE GENOMIC DNA]</scope>
    <source>
        <strain evidence="10">officinalis</strain>
    </source>
</reference>
<dbReference type="InterPro" id="IPR015199">
    <property type="entry name" value="DNA_pol_III_delta_C"/>
</dbReference>
<evidence type="ECO:0000259" key="8">
    <source>
        <dbReference type="Pfam" id="PF09115"/>
    </source>
</evidence>
<comment type="catalytic activity">
    <reaction evidence="7">
        <text>DNA(n) + a 2'-deoxyribonucleoside 5'-triphosphate = DNA(n+1) + diphosphate</text>
        <dbReference type="Rhea" id="RHEA:22508"/>
        <dbReference type="Rhea" id="RHEA-COMP:17339"/>
        <dbReference type="Rhea" id="RHEA-COMP:17340"/>
        <dbReference type="ChEBI" id="CHEBI:33019"/>
        <dbReference type="ChEBI" id="CHEBI:61560"/>
        <dbReference type="ChEBI" id="CHEBI:173112"/>
        <dbReference type="EC" id="2.7.7.7"/>
    </reaction>
</comment>
<keyword evidence="10" id="KW-1185">Reference proteome</keyword>
<dbReference type="Pfam" id="PF09115">
    <property type="entry name" value="DNApol3-delta_C"/>
    <property type="match status" value="1"/>
</dbReference>
<dbReference type="GO" id="GO:0009360">
    <property type="term" value="C:DNA polymerase III complex"/>
    <property type="evidence" value="ECO:0007669"/>
    <property type="project" value="InterPro"/>
</dbReference>
<evidence type="ECO:0000256" key="1">
    <source>
        <dbReference type="ARBA" id="ARBA00012417"/>
    </source>
</evidence>
<dbReference type="SUPFAM" id="SSF48019">
    <property type="entry name" value="post-AAA+ oligomerization domain-like"/>
    <property type="match status" value="1"/>
</dbReference>
<dbReference type="InterPro" id="IPR027417">
    <property type="entry name" value="P-loop_NTPase"/>
</dbReference>
<dbReference type="SUPFAM" id="SSF52540">
    <property type="entry name" value="P-loop containing nucleoside triphosphate hydrolases"/>
    <property type="match status" value="1"/>
</dbReference>
<dbReference type="Gene3D" id="3.40.50.300">
    <property type="entry name" value="P-loop containing nucleotide triphosphate hydrolases"/>
    <property type="match status" value="1"/>
</dbReference>
<accession>A0A0M6W7Z0</accession>
<dbReference type="Gene3D" id="1.20.272.10">
    <property type="match status" value="1"/>
</dbReference>
<dbReference type="GO" id="GO:0003887">
    <property type="term" value="F:DNA-directed DNA polymerase activity"/>
    <property type="evidence" value="ECO:0007669"/>
    <property type="project" value="UniProtKB-KW"/>
</dbReference>
<protein>
    <recommendedName>
        <fullName evidence="2">DNA polymerase III subunit delta'</fullName>
        <ecNumber evidence="1">2.7.7.7</ecNumber>
    </recommendedName>
</protein>
<dbReference type="EC" id="2.7.7.7" evidence="1"/>
<gene>
    <name evidence="9" type="primary">holB</name>
    <name evidence="9" type="ORF">SOFFGTOCOR_0070</name>
</gene>
<keyword evidence="4 9" id="KW-0548">Nucleotidyltransferase</keyword>
<evidence type="ECO:0000313" key="10">
    <source>
        <dbReference type="Proteomes" id="UP000242301"/>
    </source>
</evidence>
<dbReference type="PANTHER" id="PTHR11669:SF8">
    <property type="entry name" value="DNA POLYMERASE III SUBUNIT DELTA"/>
    <property type="match status" value="1"/>
</dbReference>
<dbReference type="PANTHER" id="PTHR11669">
    <property type="entry name" value="REPLICATION FACTOR C / DNA POLYMERASE III GAMMA-TAU SUBUNIT"/>
    <property type="match status" value="1"/>
</dbReference>
<dbReference type="Pfam" id="PF13177">
    <property type="entry name" value="DNA_pol3_delta2"/>
    <property type="match status" value="1"/>
</dbReference>
<evidence type="ECO:0000256" key="3">
    <source>
        <dbReference type="ARBA" id="ARBA00022679"/>
    </source>
</evidence>
<feature type="domain" description="DNA polymerase III delta subunit C-terminal" evidence="8">
    <location>
        <begin position="211"/>
        <end position="325"/>
    </location>
</feature>
<evidence type="ECO:0000256" key="4">
    <source>
        <dbReference type="ARBA" id="ARBA00022695"/>
    </source>
</evidence>
<proteinExistence type="predicted"/>
<name>A0A0M6W7Z0_9GAMM</name>
<evidence type="ECO:0000256" key="5">
    <source>
        <dbReference type="ARBA" id="ARBA00022705"/>
    </source>
</evidence>
<keyword evidence="5" id="KW-0235">DNA replication</keyword>
<dbReference type="InterPro" id="IPR050238">
    <property type="entry name" value="DNA_Rep/Repair_Clamp_Loader"/>
</dbReference>
<dbReference type="STRING" id="1715285.SOFFGTOCOR_0070"/>
<dbReference type="Proteomes" id="UP000242301">
    <property type="component" value="Unassembled WGS sequence"/>
</dbReference>
<dbReference type="EMBL" id="CVRF01000001">
    <property type="protein sequence ID" value="CRK85516.1"/>
    <property type="molecule type" value="Genomic_DNA"/>
</dbReference>
<dbReference type="GO" id="GO:0006261">
    <property type="term" value="P:DNA-templated DNA replication"/>
    <property type="evidence" value="ECO:0007669"/>
    <property type="project" value="TreeGrafter"/>
</dbReference>
<dbReference type="GO" id="GO:0003677">
    <property type="term" value="F:DNA binding"/>
    <property type="evidence" value="ECO:0007669"/>
    <property type="project" value="InterPro"/>
</dbReference>
<organism evidence="9 10">
    <name type="scientific">Candidatus Providencia siddallii</name>
    <dbReference type="NCBI Taxonomy" id="1715285"/>
    <lineage>
        <taxon>Bacteria</taxon>
        <taxon>Pseudomonadati</taxon>
        <taxon>Pseudomonadota</taxon>
        <taxon>Gammaproteobacteria</taxon>
        <taxon>Enterobacterales</taxon>
        <taxon>Morganellaceae</taxon>
        <taxon>Providencia</taxon>
    </lineage>
</organism>
<evidence type="ECO:0000313" key="9">
    <source>
        <dbReference type="EMBL" id="CRK85516.1"/>
    </source>
</evidence>
<dbReference type="AlphaFoldDB" id="A0A0M6W7Z0"/>
<keyword evidence="3 9" id="KW-0808">Transferase</keyword>
<sequence>MHNELYPWLNSIYIQLIDAYKNNLMHHGILLYSNSGNGLERLCDSIIKWLICQNKKGYKNCKKCHSCYLMNSGNHPDLHILKLENKKINISVDSIRNLIEKINYYPQQDVQKIIYIPNTEFLSDAAANALLKTLEEPVKDTYFILKCEKQKNILSTIRSRCINYFIPTPNQDIVLSWLKLQSINLDKKNIITAIKLSNGSPITALELLKPDNWLEREKLCNELKFSIQQHNMLNLIHILNTECVLKQIKWLLSLLIDSIKLKQQTFNLFINYDQIDLVKILTKLMKMSQLIISYKQWQNCYNQLLTINGLSKELILINQLLRWETLINTL</sequence>
<evidence type="ECO:0000256" key="2">
    <source>
        <dbReference type="ARBA" id="ARBA00014363"/>
    </source>
</evidence>
<dbReference type="InterPro" id="IPR008921">
    <property type="entry name" value="DNA_pol3_clamp-load_cplx_C"/>
</dbReference>
<evidence type="ECO:0000256" key="6">
    <source>
        <dbReference type="ARBA" id="ARBA00022932"/>
    </source>
</evidence>
<keyword evidence="6" id="KW-0239">DNA-directed DNA polymerase</keyword>
<evidence type="ECO:0000256" key="7">
    <source>
        <dbReference type="ARBA" id="ARBA00049244"/>
    </source>
</evidence>